<dbReference type="SMART" id="SM00283">
    <property type="entry name" value="MA"/>
    <property type="match status" value="1"/>
</dbReference>
<sequence length="428" mass="45711">MRIPLGYKFILGFVVVVAAVAFVPTGIRLLGYAPEITHILTYVVAMTIGLILGWIFSRGVARNMGLLTESAEAISRGDLTRDVALPPGRFPDETGDLGDSINMMVDSLRELVGHIRTTAGKVAASASTLSDSAIEVNSSSEEVAQAVEQIARGAGTQAEMVERSSRIIHEMAISVELVSKRARESAKAAQETSRTARRGQKLANDSLERMTSFFGKVEESSAQFLSFNARLQQVGKIADFIAEIARQTNLLALNASIEAARAGEYGKGFAVVADEVRKLADGTGKSAAHITELIAAVREESRRVQQLIEESSRDIGEGKRNVDITAGAFQDILSNALETERRAGSIADLSHIQTDGAQKMVTAVDEIARVAEDNAAATEEVSAASEQQAIAMHEMTVAARELADLAGALMGVVERFTLPRAEGGTRTP</sequence>
<gene>
    <name evidence="7" type="ORF">SE37_13150</name>
</gene>
<keyword evidence="4" id="KW-0472">Membrane</keyword>
<dbReference type="InterPro" id="IPR004089">
    <property type="entry name" value="MCPsignal_dom"/>
</dbReference>
<dbReference type="PANTHER" id="PTHR32089:SF114">
    <property type="entry name" value="METHYL-ACCEPTING CHEMOTAXIS PROTEIN MCPB"/>
    <property type="match status" value="1"/>
</dbReference>
<dbReference type="InterPro" id="IPR003660">
    <property type="entry name" value="HAMP_dom"/>
</dbReference>
<accession>A0A0C1TRU0</accession>
<dbReference type="Proteomes" id="UP000031433">
    <property type="component" value="Unassembled WGS sequence"/>
</dbReference>
<dbReference type="GO" id="GO:0016020">
    <property type="term" value="C:membrane"/>
    <property type="evidence" value="ECO:0007669"/>
    <property type="project" value="InterPro"/>
</dbReference>
<keyword evidence="4" id="KW-1133">Transmembrane helix</keyword>
<dbReference type="RefSeq" id="WP_039647042.1">
    <property type="nucleotide sequence ID" value="NZ_JXBL01000001.1"/>
</dbReference>
<dbReference type="EMBL" id="JXBL01000001">
    <property type="protein sequence ID" value="KIE43509.1"/>
    <property type="molecule type" value="Genomic_DNA"/>
</dbReference>
<feature type="domain" description="Methyl-accepting transducer" evidence="5">
    <location>
        <begin position="132"/>
        <end position="389"/>
    </location>
</feature>
<evidence type="ECO:0000259" key="6">
    <source>
        <dbReference type="PROSITE" id="PS50885"/>
    </source>
</evidence>
<comment type="caution">
    <text evidence="7">The sequence shown here is derived from an EMBL/GenBank/DDBJ whole genome shotgun (WGS) entry which is preliminary data.</text>
</comment>
<dbReference type="CDD" id="cd06225">
    <property type="entry name" value="HAMP"/>
    <property type="match status" value="1"/>
</dbReference>
<evidence type="ECO:0000256" key="4">
    <source>
        <dbReference type="SAM" id="Phobius"/>
    </source>
</evidence>
<evidence type="ECO:0000256" key="1">
    <source>
        <dbReference type="ARBA" id="ARBA00023224"/>
    </source>
</evidence>
<feature type="domain" description="HAMP" evidence="6">
    <location>
        <begin position="58"/>
        <end position="113"/>
    </location>
</feature>
<dbReference type="GO" id="GO:0007165">
    <property type="term" value="P:signal transduction"/>
    <property type="evidence" value="ECO:0007669"/>
    <property type="project" value="UniProtKB-KW"/>
</dbReference>
<evidence type="ECO:0000313" key="8">
    <source>
        <dbReference type="Proteomes" id="UP000031433"/>
    </source>
</evidence>
<keyword evidence="4" id="KW-0812">Transmembrane</keyword>
<dbReference type="Pfam" id="PF00015">
    <property type="entry name" value="MCPsignal"/>
    <property type="match status" value="1"/>
</dbReference>
<dbReference type="PANTHER" id="PTHR32089">
    <property type="entry name" value="METHYL-ACCEPTING CHEMOTAXIS PROTEIN MCPB"/>
    <property type="match status" value="1"/>
</dbReference>
<name>A0A0C1TRU0_9BACT</name>
<feature type="transmembrane region" description="Helical" evidence="4">
    <location>
        <begin position="39"/>
        <end position="57"/>
    </location>
</feature>
<evidence type="ECO:0000259" key="5">
    <source>
        <dbReference type="PROSITE" id="PS50111"/>
    </source>
</evidence>
<keyword evidence="8" id="KW-1185">Reference proteome</keyword>
<dbReference type="PROSITE" id="PS50885">
    <property type="entry name" value="HAMP"/>
    <property type="match status" value="1"/>
</dbReference>
<dbReference type="SUPFAM" id="SSF58104">
    <property type="entry name" value="Methyl-accepting chemotaxis protein (MCP) signaling domain"/>
    <property type="match status" value="1"/>
</dbReference>
<protein>
    <submittedName>
        <fullName evidence="7">Chemotaxis protein</fullName>
    </submittedName>
</protein>
<keyword evidence="1 3" id="KW-0807">Transducer</keyword>
<evidence type="ECO:0000256" key="3">
    <source>
        <dbReference type="PROSITE-ProRule" id="PRU00284"/>
    </source>
</evidence>
<comment type="similarity">
    <text evidence="2">Belongs to the methyl-accepting chemotaxis (MCP) protein family.</text>
</comment>
<reference evidence="7 8" key="1">
    <citation type="submission" date="2015-01" db="EMBL/GenBank/DDBJ databases">
        <title>Genome sequence of the anaerobic bacterium Geobacter soli GSS01, a dissimilatory Fe(III) reducer from soil.</title>
        <authorList>
            <person name="Yang G."/>
            <person name="Zhou S."/>
        </authorList>
    </citation>
    <scope>NUCLEOTIDE SEQUENCE [LARGE SCALE GENOMIC DNA]</scope>
    <source>
        <strain evidence="7 8">GSS01</strain>
    </source>
</reference>
<dbReference type="Pfam" id="PF00672">
    <property type="entry name" value="HAMP"/>
    <property type="match status" value="1"/>
</dbReference>
<evidence type="ECO:0000256" key="2">
    <source>
        <dbReference type="ARBA" id="ARBA00029447"/>
    </source>
</evidence>
<dbReference type="SMART" id="SM00304">
    <property type="entry name" value="HAMP"/>
    <property type="match status" value="1"/>
</dbReference>
<dbReference type="PROSITE" id="PS50111">
    <property type="entry name" value="CHEMOTAXIS_TRANSDUC_2"/>
    <property type="match status" value="1"/>
</dbReference>
<evidence type="ECO:0000313" key="7">
    <source>
        <dbReference type="EMBL" id="KIE43509.1"/>
    </source>
</evidence>
<dbReference type="Gene3D" id="1.10.287.950">
    <property type="entry name" value="Methyl-accepting chemotaxis protein"/>
    <property type="match status" value="1"/>
</dbReference>
<organism evidence="7 8">
    <name type="scientific">Geobacter soli</name>
    <dbReference type="NCBI Taxonomy" id="1510391"/>
    <lineage>
        <taxon>Bacteria</taxon>
        <taxon>Pseudomonadati</taxon>
        <taxon>Thermodesulfobacteriota</taxon>
        <taxon>Desulfuromonadia</taxon>
        <taxon>Geobacterales</taxon>
        <taxon>Geobacteraceae</taxon>
        <taxon>Geobacter</taxon>
    </lineage>
</organism>
<proteinExistence type="inferred from homology"/>
<dbReference type="AlphaFoldDB" id="A0A0C1TRU0"/>
<feature type="transmembrane region" description="Helical" evidence="4">
    <location>
        <begin position="7"/>
        <end position="27"/>
    </location>
</feature>